<dbReference type="OrthoDB" id="6330333at2"/>
<organism evidence="1 2">
    <name type="scientific">Marisediminitalea aggregata</name>
    <dbReference type="NCBI Taxonomy" id="634436"/>
    <lineage>
        <taxon>Bacteria</taxon>
        <taxon>Pseudomonadati</taxon>
        <taxon>Pseudomonadota</taxon>
        <taxon>Gammaproteobacteria</taxon>
        <taxon>Alteromonadales</taxon>
        <taxon>Alteromonadaceae</taxon>
        <taxon>Marisediminitalea</taxon>
    </lineage>
</organism>
<dbReference type="RefSeq" id="WP_073322397.1">
    <property type="nucleotide sequence ID" value="NZ_FQWD01000003.1"/>
</dbReference>
<protein>
    <submittedName>
        <fullName evidence="1">Uncharacterized protein</fullName>
    </submittedName>
</protein>
<proteinExistence type="predicted"/>
<evidence type="ECO:0000313" key="2">
    <source>
        <dbReference type="Proteomes" id="UP000184520"/>
    </source>
</evidence>
<name>A0A1M5JWF3_9ALTE</name>
<dbReference type="AlphaFoldDB" id="A0A1M5JWF3"/>
<dbReference type="STRING" id="634436.SAMN05216361_2274"/>
<dbReference type="Proteomes" id="UP000184520">
    <property type="component" value="Unassembled WGS sequence"/>
</dbReference>
<accession>A0A1M5JWF3</accession>
<keyword evidence="2" id="KW-1185">Reference proteome</keyword>
<evidence type="ECO:0000313" key="1">
    <source>
        <dbReference type="EMBL" id="SHG44610.1"/>
    </source>
</evidence>
<reference evidence="2" key="1">
    <citation type="submission" date="2016-11" db="EMBL/GenBank/DDBJ databases">
        <authorList>
            <person name="Varghese N."/>
            <person name="Submissions S."/>
        </authorList>
    </citation>
    <scope>NUCLEOTIDE SEQUENCE [LARGE SCALE GENOMIC DNA]</scope>
    <source>
        <strain evidence="2">CGMCC 1.8995</strain>
    </source>
</reference>
<gene>
    <name evidence="1" type="ORF">SAMN05216361_2274</name>
</gene>
<sequence>MNDNEFKQAYEQSKQQYPAPGRIKRQVINQAKQPFSWQNYLPGKEWMALCGALCCLVVIYAMNTFTQQSPVAHSDALEVAVAYHGYEDELPDTSQYQQQLTVYNKAYKDKLATLTAFHSKHAMLAKHEGNWLFTDCNNQKITVSPQLMQDLMLHKRADAELMAGNFVELVFDDQGRLIQITQSRKHLC</sequence>
<dbReference type="EMBL" id="FQWD01000003">
    <property type="protein sequence ID" value="SHG44610.1"/>
    <property type="molecule type" value="Genomic_DNA"/>
</dbReference>